<keyword evidence="2" id="KW-1185">Reference proteome</keyword>
<protein>
    <submittedName>
        <fullName evidence="1">Phytanoyl-CoA dioxygenase family protein</fullName>
    </submittedName>
</protein>
<dbReference type="Gene3D" id="2.60.120.620">
    <property type="entry name" value="q2cbj1_9rhob like domain"/>
    <property type="match status" value="1"/>
</dbReference>
<reference evidence="1" key="1">
    <citation type="submission" date="2023-06" db="EMBL/GenBank/DDBJ databases">
        <title>Genomic of Parafulvivirga corallium.</title>
        <authorList>
            <person name="Wang G."/>
        </authorList>
    </citation>
    <scope>NUCLEOTIDE SEQUENCE</scope>
    <source>
        <strain evidence="1">BMA10</strain>
    </source>
</reference>
<dbReference type="SUPFAM" id="SSF51197">
    <property type="entry name" value="Clavaminate synthase-like"/>
    <property type="match status" value="1"/>
</dbReference>
<keyword evidence="1" id="KW-0560">Oxidoreductase</keyword>
<proteinExistence type="predicted"/>
<evidence type="ECO:0000313" key="1">
    <source>
        <dbReference type="EMBL" id="MDN5203374.1"/>
    </source>
</evidence>
<evidence type="ECO:0000313" key="2">
    <source>
        <dbReference type="Proteomes" id="UP001172082"/>
    </source>
</evidence>
<dbReference type="Pfam" id="PF05721">
    <property type="entry name" value="PhyH"/>
    <property type="match status" value="1"/>
</dbReference>
<name>A0ABT8KRK3_9BACT</name>
<sequence>MILKLNGQEINLDIKGEREFGAEVNLLQNDDDLTSGTDWKEVGYTIESFLDESHFSAFEIGIKNLIINYLKECHFEIEDNFDLAHYHLLIGEHYEKHLNVINKTKLIENKNFPIDISILEQRISEICNVPVVVKNPHTKEEVFHLRIIRPNTTDHNPLHRDIWQEENKDAINLFVPIIGCNELSSLPLVPGSHKWPESYTERTKKGAIVNNIKFNVPGLTQSKKELNIIRPNPKRNEVLVFSPYLIHGGAINLNDHLTRISLEVRLWRKME</sequence>
<gene>
    <name evidence="1" type="ORF">QQ008_18450</name>
</gene>
<keyword evidence="1" id="KW-0223">Dioxygenase</keyword>
<accession>A0ABT8KRK3</accession>
<dbReference type="RefSeq" id="WP_346753398.1">
    <property type="nucleotide sequence ID" value="NZ_JAUJEA010000007.1"/>
</dbReference>
<dbReference type="GO" id="GO:0051213">
    <property type="term" value="F:dioxygenase activity"/>
    <property type="evidence" value="ECO:0007669"/>
    <property type="project" value="UniProtKB-KW"/>
</dbReference>
<comment type="caution">
    <text evidence="1">The sequence shown here is derived from an EMBL/GenBank/DDBJ whole genome shotgun (WGS) entry which is preliminary data.</text>
</comment>
<dbReference type="EMBL" id="JAUJEA010000007">
    <property type="protein sequence ID" value="MDN5203374.1"/>
    <property type="molecule type" value="Genomic_DNA"/>
</dbReference>
<organism evidence="1 2">
    <name type="scientific">Splendidivirga corallicola</name>
    <dbReference type="NCBI Taxonomy" id="3051826"/>
    <lineage>
        <taxon>Bacteria</taxon>
        <taxon>Pseudomonadati</taxon>
        <taxon>Bacteroidota</taxon>
        <taxon>Cytophagia</taxon>
        <taxon>Cytophagales</taxon>
        <taxon>Splendidivirgaceae</taxon>
        <taxon>Splendidivirga</taxon>
    </lineage>
</organism>
<dbReference type="InterPro" id="IPR008775">
    <property type="entry name" value="Phytyl_CoA_dOase-like"/>
</dbReference>
<dbReference type="Proteomes" id="UP001172082">
    <property type="component" value="Unassembled WGS sequence"/>
</dbReference>